<evidence type="ECO:0000313" key="1">
    <source>
        <dbReference type="EMBL" id="VTJ90212.1"/>
    </source>
</evidence>
<comment type="caution">
    <text evidence="1">The sequence shown here is derived from an EMBL/GenBank/DDBJ whole genome shotgun (WGS) entry which is preliminary data.</text>
</comment>
<dbReference type="AlphaFoldDB" id="A0A5E4DAW9"/>
<evidence type="ECO:0000313" key="2">
    <source>
        <dbReference type="Proteomes" id="UP000335636"/>
    </source>
</evidence>
<sequence length="85" mass="9187">ICLRCAARGLRRLIYTVGAEEGPGVRGEQAGGGSGDGLIWGLRSAAPSVRDLGAADGFAFVFQPCVPYIASQYPTRRSQFRSRRW</sequence>
<protein>
    <submittedName>
        <fullName evidence="1">Uncharacterized protein</fullName>
    </submittedName>
</protein>
<dbReference type="EMBL" id="CABDUW010004254">
    <property type="protein sequence ID" value="VTJ90212.1"/>
    <property type="molecule type" value="Genomic_DNA"/>
</dbReference>
<name>A0A5E4DAW9_MARMO</name>
<feature type="non-terminal residue" evidence="1">
    <location>
        <position position="1"/>
    </location>
</feature>
<proteinExistence type="predicted"/>
<gene>
    <name evidence="1" type="ORF">MONAX_5E003042</name>
</gene>
<accession>A0A5E4DAW9</accession>
<keyword evidence="2" id="KW-1185">Reference proteome</keyword>
<organism evidence="1 2">
    <name type="scientific">Marmota monax</name>
    <name type="common">Woodchuck</name>
    <dbReference type="NCBI Taxonomy" id="9995"/>
    <lineage>
        <taxon>Eukaryota</taxon>
        <taxon>Metazoa</taxon>
        <taxon>Chordata</taxon>
        <taxon>Craniata</taxon>
        <taxon>Vertebrata</taxon>
        <taxon>Euteleostomi</taxon>
        <taxon>Mammalia</taxon>
        <taxon>Eutheria</taxon>
        <taxon>Euarchontoglires</taxon>
        <taxon>Glires</taxon>
        <taxon>Rodentia</taxon>
        <taxon>Sciuromorpha</taxon>
        <taxon>Sciuridae</taxon>
        <taxon>Xerinae</taxon>
        <taxon>Marmotini</taxon>
        <taxon>Marmota</taxon>
    </lineage>
</organism>
<reference evidence="1" key="1">
    <citation type="submission" date="2019-04" db="EMBL/GenBank/DDBJ databases">
        <authorList>
            <person name="Alioto T."/>
            <person name="Alioto T."/>
        </authorList>
    </citation>
    <scope>NUCLEOTIDE SEQUENCE [LARGE SCALE GENOMIC DNA]</scope>
</reference>
<dbReference type="Proteomes" id="UP000335636">
    <property type="component" value="Unassembled WGS sequence"/>
</dbReference>